<accession>A0A0E0MH09</accession>
<proteinExistence type="predicted"/>
<dbReference type="Gramene" id="OPUNC11G15900.1">
    <property type="protein sequence ID" value="OPUNC11G15900.1"/>
    <property type="gene ID" value="OPUNC11G15900"/>
</dbReference>
<name>A0A0E0MH09_ORYPU</name>
<dbReference type="HOGENOM" id="CLU_2487287_0_0_1"/>
<reference evidence="2" key="1">
    <citation type="submission" date="2015-04" db="UniProtKB">
        <authorList>
            <consortium name="EnsemblPlants"/>
        </authorList>
    </citation>
    <scope>IDENTIFICATION</scope>
</reference>
<dbReference type="AlphaFoldDB" id="A0A0E0MH09"/>
<dbReference type="Proteomes" id="UP000026962">
    <property type="component" value="Chromosome 11"/>
</dbReference>
<organism evidence="2">
    <name type="scientific">Oryza punctata</name>
    <name type="common">Red rice</name>
    <dbReference type="NCBI Taxonomy" id="4537"/>
    <lineage>
        <taxon>Eukaryota</taxon>
        <taxon>Viridiplantae</taxon>
        <taxon>Streptophyta</taxon>
        <taxon>Embryophyta</taxon>
        <taxon>Tracheophyta</taxon>
        <taxon>Spermatophyta</taxon>
        <taxon>Magnoliopsida</taxon>
        <taxon>Liliopsida</taxon>
        <taxon>Poales</taxon>
        <taxon>Poaceae</taxon>
        <taxon>BOP clade</taxon>
        <taxon>Oryzoideae</taxon>
        <taxon>Oryzeae</taxon>
        <taxon>Oryzinae</taxon>
        <taxon>Oryza</taxon>
    </lineage>
</organism>
<keyword evidence="3" id="KW-1185">Reference proteome</keyword>
<sequence>MTISHSNKYTGFLEDFKSYGKAAAAAAGSAGGGGEKPPVSEKVPMPQFLSPEHRKNDEFAVFQAEVRREVDENGCYMVDETLLHRAG</sequence>
<protein>
    <submittedName>
        <fullName evidence="2">Uncharacterized protein</fullName>
    </submittedName>
</protein>
<evidence type="ECO:0000313" key="2">
    <source>
        <dbReference type="EnsemblPlants" id="OPUNC11G15900.1"/>
    </source>
</evidence>
<evidence type="ECO:0000256" key="1">
    <source>
        <dbReference type="SAM" id="MobiDB-lite"/>
    </source>
</evidence>
<reference evidence="2" key="2">
    <citation type="submission" date="2018-05" db="EMBL/GenBank/DDBJ databases">
        <title>OpunRS2 (Oryza punctata Reference Sequence Version 2).</title>
        <authorList>
            <person name="Zhang J."/>
            <person name="Kudrna D."/>
            <person name="Lee S."/>
            <person name="Talag J."/>
            <person name="Welchert J."/>
            <person name="Wing R.A."/>
        </authorList>
    </citation>
    <scope>NUCLEOTIDE SEQUENCE [LARGE SCALE GENOMIC DNA]</scope>
</reference>
<evidence type="ECO:0000313" key="3">
    <source>
        <dbReference type="Proteomes" id="UP000026962"/>
    </source>
</evidence>
<feature type="region of interest" description="Disordered" evidence="1">
    <location>
        <begin position="26"/>
        <end position="50"/>
    </location>
</feature>
<dbReference type="EnsemblPlants" id="OPUNC11G15900.1">
    <property type="protein sequence ID" value="OPUNC11G15900.1"/>
    <property type="gene ID" value="OPUNC11G15900"/>
</dbReference>